<protein>
    <recommendedName>
        <fullName evidence="3">SnoaL-like polyketide cyclase</fullName>
    </recommendedName>
</protein>
<name>A0ABN1H8I2_9ACTN</name>
<keyword evidence="2" id="KW-1185">Reference proteome</keyword>
<comment type="caution">
    <text evidence="1">The sequence shown here is derived from an EMBL/GenBank/DDBJ whole genome shotgun (WGS) entry which is preliminary data.</text>
</comment>
<dbReference type="Proteomes" id="UP001500957">
    <property type="component" value="Unassembled WGS sequence"/>
</dbReference>
<organism evidence="1 2">
    <name type="scientific">Sporichthya brevicatena</name>
    <dbReference type="NCBI Taxonomy" id="171442"/>
    <lineage>
        <taxon>Bacteria</taxon>
        <taxon>Bacillati</taxon>
        <taxon>Actinomycetota</taxon>
        <taxon>Actinomycetes</taxon>
        <taxon>Sporichthyales</taxon>
        <taxon>Sporichthyaceae</taxon>
        <taxon>Sporichthya</taxon>
    </lineage>
</organism>
<evidence type="ECO:0000313" key="1">
    <source>
        <dbReference type="EMBL" id="GAA0632641.1"/>
    </source>
</evidence>
<dbReference type="EMBL" id="BAAAHE010000044">
    <property type="protein sequence ID" value="GAA0632641.1"/>
    <property type="molecule type" value="Genomic_DNA"/>
</dbReference>
<dbReference type="Pfam" id="PF07366">
    <property type="entry name" value="SnoaL"/>
    <property type="match status" value="1"/>
</dbReference>
<dbReference type="InterPro" id="IPR009959">
    <property type="entry name" value="Cyclase_SnoaL-like"/>
</dbReference>
<gene>
    <name evidence="1" type="ORF">GCM10009547_40580</name>
</gene>
<proteinExistence type="predicted"/>
<dbReference type="PANTHER" id="PTHR38436">
    <property type="entry name" value="POLYKETIDE CYCLASE SNOAL-LIKE DOMAIN"/>
    <property type="match status" value="1"/>
</dbReference>
<dbReference type="PANTHER" id="PTHR38436:SF1">
    <property type="entry name" value="ESTER CYCLASE"/>
    <property type="match status" value="1"/>
</dbReference>
<dbReference type="SUPFAM" id="SSF54427">
    <property type="entry name" value="NTF2-like"/>
    <property type="match status" value="1"/>
</dbReference>
<evidence type="ECO:0000313" key="2">
    <source>
        <dbReference type="Proteomes" id="UP001500957"/>
    </source>
</evidence>
<evidence type="ECO:0008006" key="3">
    <source>
        <dbReference type="Google" id="ProtNLM"/>
    </source>
</evidence>
<sequence length="142" mass="15455">MSGNVAIVEHAIECLNNGDLEGYMSMYSPDAQFVGYPAQVPPTYEGVKAFYADLLRALGRFEVETIDLFGAGERVVARFTLSGFHDEELLGAEPTKHGVSIEGLTILYFVDGKVMHRVNRIDELSFLNQIGIIPTPGATSTG</sequence>
<reference evidence="1 2" key="1">
    <citation type="journal article" date="2019" name="Int. J. Syst. Evol. Microbiol.">
        <title>The Global Catalogue of Microorganisms (GCM) 10K type strain sequencing project: providing services to taxonomists for standard genome sequencing and annotation.</title>
        <authorList>
            <consortium name="The Broad Institute Genomics Platform"/>
            <consortium name="The Broad Institute Genome Sequencing Center for Infectious Disease"/>
            <person name="Wu L."/>
            <person name="Ma J."/>
        </authorList>
    </citation>
    <scope>NUCLEOTIDE SEQUENCE [LARGE SCALE GENOMIC DNA]</scope>
    <source>
        <strain evidence="1 2">JCM 10671</strain>
    </source>
</reference>
<dbReference type="InterPro" id="IPR032710">
    <property type="entry name" value="NTF2-like_dom_sf"/>
</dbReference>
<accession>A0ABN1H8I2</accession>
<dbReference type="Gene3D" id="3.10.450.50">
    <property type="match status" value="1"/>
</dbReference>
<dbReference type="RefSeq" id="WP_344608170.1">
    <property type="nucleotide sequence ID" value="NZ_BAAAHE010000044.1"/>
</dbReference>